<organism evidence="1 2">
    <name type="scientific">Nostocoides vanveenii</name>
    <dbReference type="NCBI Taxonomy" id="330835"/>
    <lineage>
        <taxon>Bacteria</taxon>
        <taxon>Bacillati</taxon>
        <taxon>Actinomycetota</taxon>
        <taxon>Actinomycetes</taxon>
        <taxon>Micrococcales</taxon>
        <taxon>Intrasporangiaceae</taxon>
        <taxon>Nostocoides</taxon>
    </lineage>
</organism>
<evidence type="ECO:0000313" key="2">
    <source>
        <dbReference type="Proteomes" id="UP001501475"/>
    </source>
</evidence>
<reference evidence="1 2" key="1">
    <citation type="journal article" date="2019" name="Int. J. Syst. Evol. Microbiol.">
        <title>The Global Catalogue of Microorganisms (GCM) 10K type strain sequencing project: providing services to taxonomists for standard genome sequencing and annotation.</title>
        <authorList>
            <consortium name="The Broad Institute Genomics Platform"/>
            <consortium name="The Broad Institute Genome Sequencing Center for Infectious Disease"/>
            <person name="Wu L."/>
            <person name="Ma J."/>
        </authorList>
    </citation>
    <scope>NUCLEOTIDE SEQUENCE [LARGE SCALE GENOMIC DNA]</scope>
    <source>
        <strain evidence="1 2">JCM 15591</strain>
    </source>
</reference>
<comment type="caution">
    <text evidence="1">The sequence shown here is derived from an EMBL/GenBank/DDBJ whole genome shotgun (WGS) entry which is preliminary data.</text>
</comment>
<evidence type="ECO:0000313" key="1">
    <source>
        <dbReference type="EMBL" id="GAA1755283.1"/>
    </source>
</evidence>
<keyword evidence="2" id="KW-1185">Reference proteome</keyword>
<accession>A0ABN2KGP8</accession>
<dbReference type="PROSITE" id="PS51257">
    <property type="entry name" value="PROKAR_LIPOPROTEIN"/>
    <property type="match status" value="1"/>
</dbReference>
<proteinExistence type="predicted"/>
<gene>
    <name evidence="1" type="ORF">GCM10009810_13850</name>
</gene>
<sequence length="175" mass="18025">MARRAWILASATALALAGCGNVVTTKIVGIVGLSADAAGNPVVIVAPCGAAYDQVQVMGLIDRRTADATVQNPVLLDLASATTHSEPFTVSLTQPAPDWTARGGFEPTAQTGLDIGAGSGTEDMGATPVQVSAQDYANVTADVVIVREGERWSRADFDRIACDHNAWPTAATSTS</sequence>
<name>A0ABN2KGP8_9MICO</name>
<dbReference type="EMBL" id="BAAAPN010000034">
    <property type="protein sequence ID" value="GAA1755283.1"/>
    <property type="molecule type" value="Genomic_DNA"/>
</dbReference>
<dbReference type="Proteomes" id="UP001501475">
    <property type="component" value="Unassembled WGS sequence"/>
</dbReference>
<protein>
    <submittedName>
        <fullName evidence="1">Uncharacterized protein</fullName>
    </submittedName>
</protein>
<dbReference type="RefSeq" id="WP_344064006.1">
    <property type="nucleotide sequence ID" value="NZ_BAAAPN010000034.1"/>
</dbReference>